<comment type="caution">
    <text evidence="1">The sequence shown here is derived from an EMBL/GenBank/DDBJ whole genome shotgun (WGS) entry which is preliminary data.</text>
</comment>
<accession>A0A0R1F670</accession>
<reference evidence="1 2" key="1">
    <citation type="journal article" date="2015" name="Genome Announc.">
        <title>Expanding the biotechnology potential of lactobacilli through comparative genomics of 213 strains and associated genera.</title>
        <authorList>
            <person name="Sun Z."/>
            <person name="Harris H.M."/>
            <person name="McCann A."/>
            <person name="Guo C."/>
            <person name="Argimon S."/>
            <person name="Zhang W."/>
            <person name="Yang X."/>
            <person name="Jeffery I.B."/>
            <person name="Cooney J.C."/>
            <person name="Kagawa T.F."/>
            <person name="Liu W."/>
            <person name="Song Y."/>
            <person name="Salvetti E."/>
            <person name="Wrobel A."/>
            <person name="Rasinkangas P."/>
            <person name="Parkhill J."/>
            <person name="Rea M.C."/>
            <person name="O'Sullivan O."/>
            <person name="Ritari J."/>
            <person name="Douillard F.P."/>
            <person name="Paul Ross R."/>
            <person name="Yang R."/>
            <person name="Briner A.E."/>
            <person name="Felis G.E."/>
            <person name="de Vos W.M."/>
            <person name="Barrangou R."/>
            <person name="Klaenhammer T.R."/>
            <person name="Caufield P.W."/>
            <person name="Cui Y."/>
            <person name="Zhang H."/>
            <person name="O'Toole P.W."/>
        </authorList>
    </citation>
    <scope>NUCLEOTIDE SEQUENCE [LARGE SCALE GENOMIC DNA]</scope>
    <source>
        <strain evidence="1 2">DSM 20001</strain>
    </source>
</reference>
<gene>
    <name evidence="1" type="ORF">FD22_GL001010</name>
</gene>
<evidence type="ECO:0000313" key="1">
    <source>
        <dbReference type="EMBL" id="KRK17038.1"/>
    </source>
</evidence>
<dbReference type="EMBL" id="AZCN01000026">
    <property type="protein sequence ID" value="KRK17038.1"/>
    <property type="molecule type" value="Genomic_DNA"/>
</dbReference>
<dbReference type="AlphaFoldDB" id="A0A0R1F670"/>
<sequence>MTDLGIPLDHELARHDFLDRPVSAKDELYCLGEFLYRQQDAAEFLQFLQFLCQNQKSAAGILRLLGAQTISG</sequence>
<organism evidence="1 2">
    <name type="scientific">Loigolactobacillus coryniformis subsp. coryniformis KCTC 3167 = DSM 20001</name>
    <dbReference type="NCBI Taxonomy" id="913848"/>
    <lineage>
        <taxon>Bacteria</taxon>
        <taxon>Bacillati</taxon>
        <taxon>Bacillota</taxon>
        <taxon>Bacilli</taxon>
        <taxon>Lactobacillales</taxon>
        <taxon>Lactobacillaceae</taxon>
        <taxon>Loigolactobacillus</taxon>
    </lineage>
</organism>
<evidence type="ECO:0000313" key="2">
    <source>
        <dbReference type="Proteomes" id="UP000051181"/>
    </source>
</evidence>
<proteinExistence type="predicted"/>
<name>A0A0R1F670_9LACO</name>
<dbReference type="GeneID" id="65917225"/>
<protein>
    <submittedName>
        <fullName evidence="1">Uncharacterized protein</fullName>
    </submittedName>
</protein>
<dbReference type="PATRIC" id="fig|913848.6.peg.1042"/>
<dbReference type="Proteomes" id="UP000051181">
    <property type="component" value="Unassembled WGS sequence"/>
</dbReference>
<dbReference type="RefSeq" id="WP_010011132.1">
    <property type="nucleotide sequence ID" value="NZ_AZCN01000026.1"/>
</dbReference>